<accession>A0A9R0K2K9</accession>
<dbReference type="RefSeq" id="XP_056696316.1">
    <property type="nucleotide sequence ID" value="XM_056840338.1"/>
</dbReference>
<evidence type="ECO:0000313" key="9">
    <source>
        <dbReference type="RefSeq" id="XP_056696316.1"/>
    </source>
</evidence>
<dbReference type="Proteomes" id="UP000813463">
    <property type="component" value="Chromosome 1"/>
</dbReference>
<evidence type="ECO:0000256" key="1">
    <source>
        <dbReference type="ARBA" id="ARBA00004123"/>
    </source>
</evidence>
<feature type="compositionally biased region" description="Basic residues" evidence="4">
    <location>
        <begin position="52"/>
        <end position="61"/>
    </location>
</feature>
<dbReference type="InterPro" id="IPR052453">
    <property type="entry name" value="CONSTANS-like_ZF"/>
</dbReference>
<organism evidence="6 7">
    <name type="scientific">Spinacia oleracea</name>
    <name type="common">Spinach</name>
    <dbReference type="NCBI Taxonomy" id="3562"/>
    <lineage>
        <taxon>Eukaryota</taxon>
        <taxon>Viridiplantae</taxon>
        <taxon>Streptophyta</taxon>
        <taxon>Embryophyta</taxon>
        <taxon>Tracheophyta</taxon>
        <taxon>Spermatophyta</taxon>
        <taxon>Magnoliopsida</taxon>
        <taxon>eudicotyledons</taxon>
        <taxon>Gunneridae</taxon>
        <taxon>Pentapetalae</taxon>
        <taxon>Caryophyllales</taxon>
        <taxon>Chenopodiaceae</taxon>
        <taxon>Chenopodioideae</taxon>
        <taxon>Anserineae</taxon>
        <taxon>Spinacia</taxon>
    </lineage>
</organism>
<feature type="region of interest" description="Disordered" evidence="4">
    <location>
        <begin position="23"/>
        <end position="62"/>
    </location>
</feature>
<feature type="compositionally biased region" description="Low complexity" evidence="4">
    <location>
        <begin position="23"/>
        <end position="46"/>
    </location>
</feature>
<evidence type="ECO:0000313" key="6">
    <source>
        <dbReference type="Proteomes" id="UP000813463"/>
    </source>
</evidence>
<feature type="region of interest" description="Disordered" evidence="4">
    <location>
        <begin position="254"/>
        <end position="323"/>
    </location>
</feature>
<dbReference type="KEGG" id="soe:110794809"/>
<keyword evidence="6" id="KW-1185">Reference proteome</keyword>
<dbReference type="OrthoDB" id="153872at2759"/>
<reference evidence="6" key="1">
    <citation type="journal article" date="2021" name="Nat. Commun.">
        <title>Genomic analyses provide insights into spinach domestication and the genetic basis of agronomic traits.</title>
        <authorList>
            <person name="Cai X."/>
            <person name="Sun X."/>
            <person name="Xu C."/>
            <person name="Sun H."/>
            <person name="Wang X."/>
            <person name="Ge C."/>
            <person name="Zhang Z."/>
            <person name="Wang Q."/>
            <person name="Fei Z."/>
            <person name="Jiao C."/>
            <person name="Wang Q."/>
        </authorList>
    </citation>
    <scope>NUCLEOTIDE SEQUENCE [LARGE SCALE GENOMIC DNA]</scope>
    <source>
        <strain evidence="6">cv. Varoflay</strain>
    </source>
</reference>
<dbReference type="PANTHER" id="PTHR31874:SF10">
    <property type="entry name" value="PROTEIN CHLOROPLAST IMPORT APPARATUS 2"/>
    <property type="match status" value="1"/>
</dbReference>
<dbReference type="InterPro" id="IPR010402">
    <property type="entry name" value="CCT_domain"/>
</dbReference>
<proteinExistence type="predicted"/>
<name>A0A9R0K2K9_SPIOL</name>
<gene>
    <name evidence="7" type="primary">LOC110794807</name>
    <name evidence="8 9" type="synonym">LOC110794809</name>
</gene>
<evidence type="ECO:0000313" key="8">
    <source>
        <dbReference type="RefSeq" id="XP_056696312.1"/>
    </source>
</evidence>
<dbReference type="Pfam" id="PF06203">
    <property type="entry name" value="CCT"/>
    <property type="match status" value="1"/>
</dbReference>
<evidence type="ECO:0000256" key="2">
    <source>
        <dbReference type="ARBA" id="ARBA00023242"/>
    </source>
</evidence>
<dbReference type="GO" id="GO:0005634">
    <property type="term" value="C:nucleus"/>
    <property type="evidence" value="ECO:0000318"/>
    <property type="project" value="GO_Central"/>
</dbReference>
<evidence type="ECO:0000256" key="3">
    <source>
        <dbReference type="PROSITE-ProRule" id="PRU00357"/>
    </source>
</evidence>
<dbReference type="RefSeq" id="XP_056696312.1">
    <property type="nucleotide sequence ID" value="XM_056840334.1"/>
</dbReference>
<comment type="subcellular location">
    <subcellularLocation>
        <location evidence="1 3">Nucleus</location>
    </subcellularLocation>
</comment>
<feature type="compositionally biased region" description="Low complexity" evidence="4">
    <location>
        <begin position="288"/>
        <end position="316"/>
    </location>
</feature>
<dbReference type="PANTHER" id="PTHR31874">
    <property type="entry name" value="CCT MOTIF FAMILY PROTEIN, EXPRESSED"/>
    <property type="match status" value="1"/>
</dbReference>
<dbReference type="RefSeq" id="XP_021855458.1">
    <property type="nucleotide sequence ID" value="XM_021999766.1"/>
</dbReference>
<keyword evidence="2 3" id="KW-0539">Nucleus</keyword>
<evidence type="ECO:0000259" key="5">
    <source>
        <dbReference type="PROSITE" id="PS51017"/>
    </source>
</evidence>
<sequence length="433" mass="46962">MSSCLSGGGRAAYTIDLDIIKSPSTSTRTSHSSSPSSTISESSNSPLAISTRKPRTPRKRPNQTYNEAAALLSTAYPNIFSAKDICKPGKFIKPREYSSFSFEETSGELLLPFPVEKPVFHIDSTVYGKSYSNDMDEIGCQTNSSNLSDGYEDFDAESILDEEIGEGAIDSIMGDMSECVEGESTTCSDGGVGPVNFCYGYPVGLGLGLGLGLGGRFDFGFGLMRGGVAKAFRQSDEGDWWRFPAVDVGEISPRFNKPLPAEKKKKLDKLNTKPSSSTPKKDISVSIPKSSSALSKENSSSSPKSSSTSSGKENSAPNPKPIPGVLLKLNYDEVLNAWSNRGSPFSDDGSELSGSDALARLAQIDLFGESGALREASVQRYKEKRRTRFFSKKIRYQVRKVNADQRPRMKVCNNANLGRFVRRPNSSGSEEIK</sequence>
<feature type="domain" description="CCT" evidence="5">
    <location>
        <begin position="374"/>
        <end position="416"/>
    </location>
</feature>
<reference evidence="7" key="2">
    <citation type="submission" date="2025-04" db="UniProtKB">
        <authorList>
            <consortium name="RefSeq"/>
        </authorList>
    </citation>
    <scope>IDENTIFICATION</scope>
    <source>
        <tissue evidence="8 9">Leaf</tissue>
    </source>
</reference>
<protein>
    <submittedName>
        <fullName evidence="8 9">Protein CHLOROPLAST IMPORT APPARATUS 2 isoform X1</fullName>
    </submittedName>
    <submittedName>
        <fullName evidence="7">Protein CHLOROPLAST IMPORT APPARATUS 2-like isoform X1</fullName>
    </submittedName>
</protein>
<dbReference type="PROSITE" id="PS51017">
    <property type="entry name" value="CCT"/>
    <property type="match status" value="1"/>
</dbReference>
<dbReference type="GO" id="GO:0006355">
    <property type="term" value="P:regulation of DNA-templated transcription"/>
    <property type="evidence" value="ECO:0000318"/>
    <property type="project" value="GO_Central"/>
</dbReference>
<evidence type="ECO:0000256" key="4">
    <source>
        <dbReference type="SAM" id="MobiDB-lite"/>
    </source>
</evidence>
<evidence type="ECO:0000313" key="7">
    <source>
        <dbReference type="RefSeq" id="XP_021855458.1"/>
    </source>
</evidence>
<dbReference type="AlphaFoldDB" id="A0A9R0K2K9"/>